<evidence type="ECO:0000259" key="9">
    <source>
        <dbReference type="PROSITE" id="PS50850"/>
    </source>
</evidence>
<dbReference type="CDD" id="cd17352">
    <property type="entry name" value="MFS_MCT_SLC16"/>
    <property type="match status" value="1"/>
</dbReference>
<name>H6C1U5_EXODN</name>
<dbReference type="HOGENOM" id="CLU_001265_1_0_1"/>
<protein>
    <submittedName>
        <fullName evidence="10">MFS transporter, MCP family, solute carrier family 16 (Monocarboxylic acid transporters), member 10</fullName>
    </submittedName>
</protein>
<evidence type="ECO:0000256" key="8">
    <source>
        <dbReference type="SAM" id="Phobius"/>
    </source>
</evidence>
<dbReference type="InParanoid" id="H6C1U5"/>
<keyword evidence="11" id="KW-1185">Reference proteome</keyword>
<keyword evidence="5 8" id="KW-1133">Transmembrane helix</keyword>
<comment type="similarity">
    <text evidence="2">Belongs to the major facilitator superfamily. Monocarboxylate porter (TC 2.A.1.13) family.</text>
</comment>
<feature type="transmembrane region" description="Helical" evidence="8">
    <location>
        <begin position="329"/>
        <end position="349"/>
    </location>
</feature>
<keyword evidence="6 8" id="KW-0472">Membrane</keyword>
<dbReference type="Gene3D" id="1.20.1250.20">
    <property type="entry name" value="MFS general substrate transporter like domains"/>
    <property type="match status" value="2"/>
</dbReference>
<dbReference type="EMBL" id="JH226134">
    <property type="protein sequence ID" value="EHY58632.1"/>
    <property type="molecule type" value="Genomic_DNA"/>
</dbReference>
<organism evidence="10 11">
    <name type="scientific">Exophiala dermatitidis (strain ATCC 34100 / CBS 525.76 / NIH/UT8656)</name>
    <name type="common">Black yeast</name>
    <name type="synonym">Wangiella dermatitidis</name>
    <dbReference type="NCBI Taxonomy" id="858893"/>
    <lineage>
        <taxon>Eukaryota</taxon>
        <taxon>Fungi</taxon>
        <taxon>Dikarya</taxon>
        <taxon>Ascomycota</taxon>
        <taxon>Pezizomycotina</taxon>
        <taxon>Eurotiomycetes</taxon>
        <taxon>Chaetothyriomycetidae</taxon>
        <taxon>Chaetothyriales</taxon>
        <taxon>Herpotrichiellaceae</taxon>
        <taxon>Exophiala</taxon>
    </lineage>
</organism>
<evidence type="ECO:0000256" key="4">
    <source>
        <dbReference type="ARBA" id="ARBA00022692"/>
    </source>
</evidence>
<dbReference type="InterPro" id="IPR036259">
    <property type="entry name" value="MFS_trans_sf"/>
</dbReference>
<feature type="transmembrane region" description="Helical" evidence="8">
    <location>
        <begin position="157"/>
        <end position="177"/>
    </location>
</feature>
<evidence type="ECO:0000313" key="10">
    <source>
        <dbReference type="EMBL" id="EHY58632.1"/>
    </source>
</evidence>
<feature type="transmembrane region" description="Helical" evidence="8">
    <location>
        <begin position="355"/>
        <end position="381"/>
    </location>
</feature>
<feature type="transmembrane region" description="Helical" evidence="8">
    <location>
        <begin position="221"/>
        <end position="245"/>
    </location>
</feature>
<reference evidence="10" key="1">
    <citation type="submission" date="2011-07" db="EMBL/GenBank/DDBJ databases">
        <title>The Genome Sequence of Exophiala (Wangiella) dermatitidis NIH/UT8656.</title>
        <authorList>
            <consortium name="The Broad Institute Genome Sequencing Platform"/>
            <person name="Cuomo C."/>
            <person name="Wang Z."/>
            <person name="Hunicke-Smith S."/>
            <person name="Szanislo P.J."/>
            <person name="Earl A."/>
            <person name="Young S.K."/>
            <person name="Zeng Q."/>
            <person name="Gargeya S."/>
            <person name="Fitzgerald M."/>
            <person name="Haas B."/>
            <person name="Abouelleil A."/>
            <person name="Alvarado L."/>
            <person name="Arachchi H.M."/>
            <person name="Berlin A."/>
            <person name="Brown A."/>
            <person name="Chapman S.B."/>
            <person name="Chen Z."/>
            <person name="Dunbar C."/>
            <person name="Freedman E."/>
            <person name="Gearin G."/>
            <person name="Gellesch M."/>
            <person name="Goldberg J."/>
            <person name="Griggs A."/>
            <person name="Gujja S."/>
            <person name="Heiman D."/>
            <person name="Howarth C."/>
            <person name="Larson L."/>
            <person name="Lui A."/>
            <person name="MacDonald P.J.P."/>
            <person name="Montmayeur A."/>
            <person name="Murphy C."/>
            <person name="Neiman D."/>
            <person name="Pearson M."/>
            <person name="Priest M."/>
            <person name="Roberts A."/>
            <person name="Saif S."/>
            <person name="Shea T."/>
            <person name="Shenoy N."/>
            <person name="Sisk P."/>
            <person name="Stolte C."/>
            <person name="Sykes S."/>
            <person name="Wortman J."/>
            <person name="Nusbaum C."/>
            <person name="Birren B."/>
        </authorList>
    </citation>
    <scope>NUCLEOTIDE SEQUENCE</scope>
    <source>
        <strain evidence="10">NIH/UT8656</strain>
    </source>
</reference>
<dbReference type="AlphaFoldDB" id="H6C1U5"/>
<dbReference type="InterPro" id="IPR011701">
    <property type="entry name" value="MFS"/>
</dbReference>
<dbReference type="InterPro" id="IPR050327">
    <property type="entry name" value="Proton-linked_MCT"/>
</dbReference>
<feature type="transmembrane region" description="Helical" evidence="8">
    <location>
        <begin position="189"/>
        <end position="209"/>
    </location>
</feature>
<keyword evidence="3" id="KW-0813">Transport</keyword>
<feature type="transmembrane region" description="Helical" evidence="8">
    <location>
        <begin position="106"/>
        <end position="125"/>
    </location>
</feature>
<evidence type="ECO:0000256" key="5">
    <source>
        <dbReference type="ARBA" id="ARBA00022989"/>
    </source>
</evidence>
<evidence type="ECO:0000256" key="1">
    <source>
        <dbReference type="ARBA" id="ARBA00004141"/>
    </source>
</evidence>
<evidence type="ECO:0000313" key="11">
    <source>
        <dbReference type="Proteomes" id="UP000007304"/>
    </source>
</evidence>
<dbReference type="VEuPathDB" id="FungiDB:HMPREF1120_06637"/>
<feature type="transmembrane region" description="Helical" evidence="8">
    <location>
        <begin position="393"/>
        <end position="413"/>
    </location>
</feature>
<proteinExistence type="inferred from homology"/>
<dbReference type="GeneID" id="20311276"/>
<dbReference type="PANTHER" id="PTHR11360:SF224">
    <property type="entry name" value="MAJOR FACILITATOR SUPERFAMILY (MFS) PROFILE DOMAIN-CONTAINING PROTEIN-RELATED"/>
    <property type="match status" value="1"/>
</dbReference>
<evidence type="ECO:0000256" key="6">
    <source>
        <dbReference type="ARBA" id="ARBA00023136"/>
    </source>
</evidence>
<keyword evidence="4 8" id="KW-0812">Transmembrane</keyword>
<gene>
    <name evidence="10" type="ORF">HMPREF1120_06637</name>
</gene>
<dbReference type="GO" id="GO:0016020">
    <property type="term" value="C:membrane"/>
    <property type="evidence" value="ECO:0007669"/>
    <property type="project" value="UniProtKB-SubCell"/>
</dbReference>
<accession>H6C1U5</accession>
<feature type="transmembrane region" description="Helical" evidence="8">
    <location>
        <begin position="62"/>
        <end position="86"/>
    </location>
</feature>
<evidence type="ECO:0000256" key="2">
    <source>
        <dbReference type="ARBA" id="ARBA00006727"/>
    </source>
</evidence>
<evidence type="ECO:0000256" key="7">
    <source>
        <dbReference type="SAM" id="MobiDB-lite"/>
    </source>
</evidence>
<feature type="transmembrane region" description="Helical" evidence="8">
    <location>
        <begin position="425"/>
        <end position="443"/>
    </location>
</feature>
<dbReference type="RefSeq" id="XP_009159093.1">
    <property type="nucleotide sequence ID" value="XM_009160845.1"/>
</dbReference>
<dbReference type="PROSITE" id="PS50850">
    <property type="entry name" value="MFS"/>
    <property type="match status" value="1"/>
</dbReference>
<feature type="transmembrane region" description="Helical" evidence="8">
    <location>
        <begin position="132"/>
        <end position="151"/>
    </location>
</feature>
<feature type="transmembrane region" description="Helical" evidence="8">
    <location>
        <begin position="303"/>
        <end position="322"/>
    </location>
</feature>
<dbReference type="eggNOG" id="KOG2504">
    <property type="taxonomic scope" value="Eukaryota"/>
</dbReference>
<dbReference type="PANTHER" id="PTHR11360">
    <property type="entry name" value="MONOCARBOXYLATE TRANSPORTER"/>
    <property type="match status" value="1"/>
</dbReference>
<feature type="transmembrane region" description="Helical" evidence="8">
    <location>
        <begin position="266"/>
        <end position="291"/>
    </location>
</feature>
<dbReference type="SUPFAM" id="SSF103473">
    <property type="entry name" value="MFS general substrate transporter"/>
    <property type="match status" value="1"/>
</dbReference>
<feature type="region of interest" description="Disordered" evidence="7">
    <location>
        <begin position="1"/>
        <end position="38"/>
    </location>
</feature>
<dbReference type="OrthoDB" id="5667at2759"/>
<sequence length="453" mass="49046">MMDKDVEATTNAAELSSADRMRPISDAEKQTGDGDAEAGEVKVPVQVNPMDPSQFPDGGAKAWTVVFGAACGLVVSFGWINCIGVFQEYYETHQLKEYSSQEVAWIPSLEAFMMFVGGLWVGRIYDNYGPRSLLLTGTFFHVFGLMMASISTTYYQFLLSQGVCSALGASMIFYPSMSAVVTWFFRRRALALGITASGSSLGGVIFPIMVERLIPQVGFGWTMRICAFLILGLMVVANLTIVSRIPPRPTPVRPKDFVVPFKEVSFSLLALGSFLTFLGLFLPFTFIIVTARARHVSPHLQKYLVSILNAASTFGRTIPPFYADRVGRFTVFLSMSLLCALITLCLWLPGSGEAATIVFAVLYGFGSGAVASILPACIAHISHIHQIGVRTGVLFSVVAIAVLIGSPIGGQLITNRGYRSMQGFSGGMLAAGFGVYLVLWLRLGGLKRDGKKV</sequence>
<dbReference type="GO" id="GO:0022857">
    <property type="term" value="F:transmembrane transporter activity"/>
    <property type="evidence" value="ECO:0007669"/>
    <property type="project" value="InterPro"/>
</dbReference>
<dbReference type="OMA" id="DTIGRFN"/>
<dbReference type="Proteomes" id="UP000007304">
    <property type="component" value="Unassembled WGS sequence"/>
</dbReference>
<evidence type="ECO:0000256" key="3">
    <source>
        <dbReference type="ARBA" id="ARBA00022448"/>
    </source>
</evidence>
<feature type="domain" description="Major facilitator superfamily (MFS) profile" evidence="9">
    <location>
        <begin position="265"/>
        <end position="453"/>
    </location>
</feature>
<comment type="subcellular location">
    <subcellularLocation>
        <location evidence="1">Membrane</location>
        <topology evidence="1">Multi-pass membrane protein</topology>
    </subcellularLocation>
</comment>
<dbReference type="InterPro" id="IPR020846">
    <property type="entry name" value="MFS_dom"/>
</dbReference>
<feature type="compositionally biased region" description="Basic and acidic residues" evidence="7">
    <location>
        <begin position="17"/>
        <end position="32"/>
    </location>
</feature>
<dbReference type="Pfam" id="PF07690">
    <property type="entry name" value="MFS_1"/>
    <property type="match status" value="2"/>
</dbReference>